<evidence type="ECO:0000256" key="1">
    <source>
        <dbReference type="PROSITE-ProRule" id="PRU00339"/>
    </source>
</evidence>
<feature type="transmembrane region" description="Helical" evidence="2">
    <location>
        <begin position="80"/>
        <end position="101"/>
    </location>
</feature>
<feature type="transmembrane region" description="Helical" evidence="2">
    <location>
        <begin position="514"/>
        <end position="538"/>
    </location>
</feature>
<organism evidence="3 4">
    <name type="scientific">Brachyspira aalborgi</name>
    <dbReference type="NCBI Taxonomy" id="29522"/>
    <lineage>
        <taxon>Bacteria</taxon>
        <taxon>Pseudomonadati</taxon>
        <taxon>Spirochaetota</taxon>
        <taxon>Spirochaetia</taxon>
        <taxon>Brachyspirales</taxon>
        <taxon>Brachyspiraceae</taxon>
        <taxon>Brachyspira</taxon>
    </lineage>
</organism>
<gene>
    <name evidence="3" type="ORF">EPJ80_07320</name>
</gene>
<dbReference type="PROSITE" id="PS50005">
    <property type="entry name" value="TPR"/>
    <property type="match status" value="1"/>
</dbReference>
<protein>
    <submittedName>
        <fullName evidence="3">Uncharacterized protein</fullName>
    </submittedName>
</protein>
<comment type="caution">
    <text evidence="3">The sequence shown here is derived from an EMBL/GenBank/DDBJ whole genome shotgun (WGS) entry which is preliminary data.</text>
</comment>
<dbReference type="RefSeq" id="WP_147758482.1">
    <property type="nucleotide sequence ID" value="NZ_SAXT01000005.1"/>
</dbReference>
<dbReference type="AlphaFoldDB" id="A0A5C8CEZ2"/>
<name>A0A5C8CEZ2_9SPIR</name>
<feature type="repeat" description="TPR" evidence="1">
    <location>
        <begin position="195"/>
        <end position="228"/>
    </location>
</feature>
<feature type="transmembrane region" description="Helical" evidence="2">
    <location>
        <begin position="42"/>
        <end position="68"/>
    </location>
</feature>
<evidence type="ECO:0000313" key="3">
    <source>
        <dbReference type="EMBL" id="TXJ11528.1"/>
    </source>
</evidence>
<evidence type="ECO:0000256" key="2">
    <source>
        <dbReference type="SAM" id="Phobius"/>
    </source>
</evidence>
<sequence>MNKSIVKRLILNFIIMSIIGIFLILIFYVIYSKIYAKEHSLISYIFTSLILYKYIIPYIIALSIYFAFFKGSYIEGGINLSKTIAIPLATVLILILFYALYDYYLLDELVYKLKEHNINKDYRVFMQYEAELKNKDYEMAREELLKGNLDNSYKLARRALFYEGDNGNILLLLKSIQKEKNELYDIQNKDKIENINKLMQLGSRAYSYSNYNEANKYFERILNIDRYNPLALYYLNRISIAQNNKPKYLGNTTEELYAYKKLAEVINLYEAGRLWEAYDEILSLYAEAPNIGEVNNYYSIITESINNYDFFIEEAFEVKNVFIDNANSLENNSITEHNGLNLMIDKNTMLSSVNSIYFKGNLYMFDISIIKLDNNSKILNIQNYKYGKLVETLHPNTNNIKNIILKAPLDTSKKNYAIGDTNFTIIPIAISSSAVESVKNYTEMILDYINLPKLISLKNEIPKFGYSNVPINLIIFKKIISPILYLLLFIIIAYNSFKFREEVYYEGASLVTKFIGIIGTLTITLIYSVFISCISDILVKFSNMVINIAVVYAISLAIILIMLLQISRIPKNVE</sequence>
<dbReference type="EMBL" id="SAXT01000005">
    <property type="protein sequence ID" value="TXJ11528.1"/>
    <property type="molecule type" value="Genomic_DNA"/>
</dbReference>
<accession>A0A5C8CEZ2</accession>
<proteinExistence type="predicted"/>
<reference evidence="3 4" key="1">
    <citation type="journal article" date="1992" name="Lakartidningen">
        <title>[Penicillin V and not amoxicillin is the first choice preparation in acute otitis].</title>
        <authorList>
            <person name="Kamme C."/>
            <person name="Lundgren K."/>
            <person name="Prellner K."/>
        </authorList>
    </citation>
    <scope>NUCLEOTIDE SEQUENCE [LARGE SCALE GENOMIC DNA]</scope>
    <source>
        <strain evidence="3 4">W1</strain>
    </source>
</reference>
<feature type="transmembrane region" description="Helical" evidence="2">
    <location>
        <begin position="473"/>
        <end position="494"/>
    </location>
</feature>
<dbReference type="InterPro" id="IPR011990">
    <property type="entry name" value="TPR-like_helical_dom_sf"/>
</dbReference>
<keyword evidence="2" id="KW-0812">Transmembrane</keyword>
<keyword evidence="1" id="KW-0802">TPR repeat</keyword>
<dbReference type="InterPro" id="IPR019734">
    <property type="entry name" value="TPR_rpt"/>
</dbReference>
<feature type="transmembrane region" description="Helical" evidence="2">
    <location>
        <begin position="9"/>
        <end position="30"/>
    </location>
</feature>
<dbReference type="SUPFAM" id="SSF48452">
    <property type="entry name" value="TPR-like"/>
    <property type="match status" value="1"/>
</dbReference>
<evidence type="ECO:0000313" key="4">
    <source>
        <dbReference type="Proteomes" id="UP000325116"/>
    </source>
</evidence>
<keyword evidence="2" id="KW-1133">Transmembrane helix</keyword>
<feature type="transmembrane region" description="Helical" evidence="2">
    <location>
        <begin position="544"/>
        <end position="564"/>
    </location>
</feature>
<keyword evidence="2" id="KW-0472">Membrane</keyword>
<dbReference type="Proteomes" id="UP000325116">
    <property type="component" value="Unassembled WGS sequence"/>
</dbReference>